<dbReference type="OrthoDB" id="2799149at2759"/>
<feature type="compositionally biased region" description="Low complexity" evidence="1">
    <location>
        <begin position="670"/>
        <end position="680"/>
    </location>
</feature>
<feature type="region of interest" description="Disordered" evidence="1">
    <location>
        <begin position="384"/>
        <end position="406"/>
    </location>
</feature>
<dbReference type="InParanoid" id="A8NWE1"/>
<feature type="compositionally biased region" description="Basic and acidic residues" evidence="1">
    <location>
        <begin position="777"/>
        <end position="796"/>
    </location>
</feature>
<comment type="caution">
    <text evidence="2">The sequence shown here is derived from an EMBL/GenBank/DDBJ whole genome shotgun (WGS) entry which is preliminary data.</text>
</comment>
<evidence type="ECO:0000313" key="3">
    <source>
        <dbReference type="Proteomes" id="UP000001861"/>
    </source>
</evidence>
<evidence type="ECO:0000313" key="2">
    <source>
        <dbReference type="EMBL" id="EAU84488.2"/>
    </source>
</evidence>
<evidence type="ECO:0008006" key="4">
    <source>
        <dbReference type="Google" id="ProtNLM"/>
    </source>
</evidence>
<dbReference type="CDD" id="cd00303">
    <property type="entry name" value="retropepsin_like"/>
    <property type="match status" value="1"/>
</dbReference>
<feature type="compositionally biased region" description="Basic and acidic residues" evidence="1">
    <location>
        <begin position="154"/>
        <end position="169"/>
    </location>
</feature>
<dbReference type="RefSeq" id="XP_001836871.2">
    <property type="nucleotide sequence ID" value="XM_001836819.2"/>
</dbReference>
<feature type="compositionally biased region" description="Basic and acidic residues" evidence="1">
    <location>
        <begin position="691"/>
        <end position="722"/>
    </location>
</feature>
<dbReference type="Pfam" id="PF08284">
    <property type="entry name" value="RVP_2"/>
    <property type="match status" value="1"/>
</dbReference>
<dbReference type="VEuPathDB" id="FungiDB:CC1G_00007"/>
<feature type="compositionally biased region" description="Basic and acidic residues" evidence="1">
    <location>
        <begin position="815"/>
        <end position="830"/>
    </location>
</feature>
<dbReference type="GeneID" id="6013428"/>
<gene>
    <name evidence="2" type="ORF">CC1G_00007</name>
</gene>
<reference evidence="2 3" key="1">
    <citation type="journal article" date="2010" name="Proc. Natl. Acad. Sci. U.S.A.">
        <title>Insights into evolution of multicellular fungi from the assembled chromosomes of the mushroom Coprinopsis cinerea (Coprinus cinereus).</title>
        <authorList>
            <person name="Stajich J.E."/>
            <person name="Wilke S.K."/>
            <person name="Ahren D."/>
            <person name="Au C.H."/>
            <person name="Birren B.W."/>
            <person name="Borodovsky M."/>
            <person name="Burns C."/>
            <person name="Canback B."/>
            <person name="Casselton L.A."/>
            <person name="Cheng C.K."/>
            <person name="Deng J."/>
            <person name="Dietrich F.S."/>
            <person name="Fargo D.C."/>
            <person name="Farman M.L."/>
            <person name="Gathman A.C."/>
            <person name="Goldberg J."/>
            <person name="Guigo R."/>
            <person name="Hoegger P.J."/>
            <person name="Hooker J.B."/>
            <person name="Huggins A."/>
            <person name="James T.Y."/>
            <person name="Kamada T."/>
            <person name="Kilaru S."/>
            <person name="Kodira C."/>
            <person name="Kues U."/>
            <person name="Kupfer D."/>
            <person name="Kwan H.S."/>
            <person name="Lomsadze A."/>
            <person name="Li W."/>
            <person name="Lilly W.W."/>
            <person name="Ma L.J."/>
            <person name="Mackey A.J."/>
            <person name="Manning G."/>
            <person name="Martin F."/>
            <person name="Muraguchi H."/>
            <person name="Natvig D.O."/>
            <person name="Palmerini H."/>
            <person name="Ramesh M.A."/>
            <person name="Rehmeyer C.J."/>
            <person name="Roe B.A."/>
            <person name="Shenoy N."/>
            <person name="Stanke M."/>
            <person name="Ter-Hovhannisyan V."/>
            <person name="Tunlid A."/>
            <person name="Velagapudi R."/>
            <person name="Vision T.J."/>
            <person name="Zeng Q."/>
            <person name="Zolan M.E."/>
            <person name="Pukkila P.J."/>
        </authorList>
    </citation>
    <scope>NUCLEOTIDE SEQUENCE [LARGE SCALE GENOMIC DNA]</scope>
    <source>
        <strain evidence="3">Okayama-7 / 130 / ATCC MYA-4618 / FGSC 9003</strain>
    </source>
</reference>
<protein>
    <recommendedName>
        <fullName evidence="4">CCHC-type domain-containing protein</fullName>
    </recommendedName>
</protein>
<feature type="compositionally biased region" description="Basic and acidic residues" evidence="1">
    <location>
        <begin position="60"/>
        <end position="70"/>
    </location>
</feature>
<feature type="compositionally biased region" description="Polar residues" evidence="1">
    <location>
        <begin position="723"/>
        <end position="732"/>
    </location>
</feature>
<feature type="region of interest" description="Disordered" evidence="1">
    <location>
        <begin position="1"/>
        <end position="70"/>
    </location>
</feature>
<feature type="compositionally biased region" description="Polar residues" evidence="1">
    <location>
        <begin position="107"/>
        <end position="121"/>
    </location>
</feature>
<dbReference type="InterPro" id="IPR021109">
    <property type="entry name" value="Peptidase_aspartic_dom_sf"/>
</dbReference>
<evidence type="ECO:0000256" key="1">
    <source>
        <dbReference type="SAM" id="MobiDB-lite"/>
    </source>
</evidence>
<proteinExistence type="predicted"/>
<dbReference type="eggNOG" id="ENOG502SVHK">
    <property type="taxonomic scope" value="Eukaryota"/>
</dbReference>
<feature type="region of interest" description="Disordered" evidence="1">
    <location>
        <begin position="300"/>
        <end position="322"/>
    </location>
</feature>
<feature type="compositionally biased region" description="Basic and acidic residues" evidence="1">
    <location>
        <begin position="271"/>
        <end position="284"/>
    </location>
</feature>
<dbReference type="HOGENOM" id="CLU_293196_0_0_1"/>
<dbReference type="SUPFAM" id="SSF50630">
    <property type="entry name" value="Acid proteases"/>
    <property type="match status" value="1"/>
</dbReference>
<name>A8NWE1_COPC7</name>
<keyword evidence="3" id="KW-1185">Reference proteome</keyword>
<dbReference type="Gene3D" id="4.10.60.10">
    <property type="entry name" value="Zinc finger, CCHC-type"/>
    <property type="match status" value="1"/>
</dbReference>
<feature type="region of interest" description="Disordered" evidence="1">
    <location>
        <begin position="667"/>
        <end position="751"/>
    </location>
</feature>
<dbReference type="KEGG" id="cci:CC1G_00007"/>
<dbReference type="Proteomes" id="UP000001861">
    <property type="component" value="Unassembled WGS sequence"/>
</dbReference>
<dbReference type="AlphaFoldDB" id="A8NWE1"/>
<feature type="compositionally biased region" description="Basic and acidic residues" evidence="1">
    <location>
        <begin position="28"/>
        <end position="47"/>
    </location>
</feature>
<sequence length="1037" mass="115774">MHDETGDDNGVTGAPPEQPPNTTTQEASRFDDAPETFGHEEAAREAGDTGNAPTTAQSDVSRRSRTSEVVDQVREALQGGEVSKEEALEVLLANLGLQQLAPGGTSGVKQLIQTQRSSSPDPGSDEALSYASLRLTPPASGFGDPNLTNAAEQVCRERQPDETSDDYRKRSNVAKRLVSGGMVPAGGNDGNKGIAKSEEQKPVPLTGGEYRRGAPGGRSQKDAPPHMFGGLTTRWGTRTAWGGGFSNRLTAGNDRQHSGNKIPVYSTSTPIKHEQDGSRHGNHEEGEEDDLHFTHGYLLEGKSTYPSPSKIGYQVSRERGRKEGYRQEPYNHGLKGAEEKKLQEPELGLQGEEAVVYPRTPVSGLRQDQFGRQCDVIDNAHETHQRQTMGSMRNRTPSAQPSSIQRNLTPAQGFEGVNDLFHKYRRESEERELKTYSSLQRQFNALDIPEDSPFLDEEKDRIIAIIEEYLGRERSLPRAIDDRSNPIKIPNPGKYNGERSMEKFDTFLYLFCSWARAKGLGGPNNEFYLVEIIGHYLQDKAQSWYIENVASINRRQVSWSLSEVMTGLYARFVFEAVSREPTDKYNVVRYTEEGGIQTLISELRTYAKRMPQKPSPIAFMQRILQELPPRMKLIDDSKTPEDGAEIQDIQRAGIKYENAQRLAKLYNQDSGSGSRTSSSRADNQDSWRPGYQRERDTGRLVKEDNPTVWKRDSDAPRNRTEKPSSTAATAGTSKRGGEEKNKPSGGSGGSRNKICHACGQVGHFAADKVCPKYGKGKSREQLRAIHETDESERDTSDADSNGGYGEEYQSESEGEYEHISDFESENELREPRDQLTRMAELDNEFESDYEFLRAMGTIEGESGAQRDKERNPRKAYKISSRTIDRPIRTWKEKHALIAEVQFNGKKAITMFDSGSSTDSLSPAFARVNEIKVHPLSTELALQLGTVGSRSSIKYGTIVNIDFGPLKNICDYVDVVNLDRYDAILGTVFMRKHKIMLDLANDQIFVDGKPYPALSETEERKLMARRSAMRKMAHPQSE</sequence>
<feature type="compositionally biased region" description="Low complexity" evidence="1">
    <location>
        <begin position="229"/>
        <end position="240"/>
    </location>
</feature>
<feature type="compositionally biased region" description="Polar residues" evidence="1">
    <location>
        <begin position="386"/>
        <end position="406"/>
    </location>
</feature>
<dbReference type="Gene3D" id="2.40.70.10">
    <property type="entry name" value="Acid Proteases"/>
    <property type="match status" value="1"/>
</dbReference>
<organism evidence="2 3">
    <name type="scientific">Coprinopsis cinerea (strain Okayama-7 / 130 / ATCC MYA-4618 / FGSC 9003)</name>
    <name type="common">Inky cap fungus</name>
    <name type="synonym">Hormographiella aspergillata</name>
    <dbReference type="NCBI Taxonomy" id="240176"/>
    <lineage>
        <taxon>Eukaryota</taxon>
        <taxon>Fungi</taxon>
        <taxon>Dikarya</taxon>
        <taxon>Basidiomycota</taxon>
        <taxon>Agaricomycotina</taxon>
        <taxon>Agaricomycetes</taxon>
        <taxon>Agaricomycetidae</taxon>
        <taxon>Agaricales</taxon>
        <taxon>Agaricineae</taxon>
        <taxon>Psathyrellaceae</taxon>
        <taxon>Coprinopsis</taxon>
    </lineage>
</organism>
<dbReference type="EMBL" id="AACS02000005">
    <property type="protein sequence ID" value="EAU84488.2"/>
    <property type="molecule type" value="Genomic_DNA"/>
</dbReference>
<feature type="region of interest" description="Disordered" evidence="1">
    <location>
        <begin position="775"/>
        <end position="830"/>
    </location>
</feature>
<accession>A8NWE1</accession>
<dbReference type="OMA" id="WHEVEFE"/>
<feature type="region of interest" description="Disordered" evidence="1">
    <location>
        <begin position="100"/>
        <end position="288"/>
    </location>
</feature>